<dbReference type="EMBL" id="JADEWL010000127">
    <property type="protein sequence ID" value="MBE9215943.1"/>
    <property type="molecule type" value="Genomic_DNA"/>
</dbReference>
<proteinExistence type="predicted"/>
<feature type="transmembrane region" description="Helical" evidence="1">
    <location>
        <begin position="53"/>
        <end position="74"/>
    </location>
</feature>
<accession>A0A8J7F745</accession>
<evidence type="ECO:0000313" key="2">
    <source>
        <dbReference type="EMBL" id="MBE9215943.1"/>
    </source>
</evidence>
<dbReference type="RefSeq" id="WP_193924243.1">
    <property type="nucleotide sequence ID" value="NZ_JADEWL010000127.1"/>
</dbReference>
<dbReference type="Proteomes" id="UP000620559">
    <property type="component" value="Unassembled WGS sequence"/>
</dbReference>
<organism evidence="2 3">
    <name type="scientific">Plectonema cf. radiosum LEGE 06105</name>
    <dbReference type="NCBI Taxonomy" id="945769"/>
    <lineage>
        <taxon>Bacteria</taxon>
        <taxon>Bacillati</taxon>
        <taxon>Cyanobacteriota</taxon>
        <taxon>Cyanophyceae</taxon>
        <taxon>Oscillatoriophycideae</taxon>
        <taxon>Oscillatoriales</taxon>
        <taxon>Microcoleaceae</taxon>
        <taxon>Plectonema</taxon>
    </lineage>
</organism>
<comment type="caution">
    <text evidence="2">The sequence shown here is derived from an EMBL/GenBank/DDBJ whole genome shotgun (WGS) entry which is preliminary data.</text>
</comment>
<protein>
    <submittedName>
        <fullName evidence="2">Uncharacterized protein</fullName>
    </submittedName>
</protein>
<evidence type="ECO:0000256" key="1">
    <source>
        <dbReference type="SAM" id="Phobius"/>
    </source>
</evidence>
<evidence type="ECO:0000313" key="3">
    <source>
        <dbReference type="Proteomes" id="UP000620559"/>
    </source>
</evidence>
<name>A0A8J7F745_9CYAN</name>
<keyword evidence="1" id="KW-0812">Transmembrane</keyword>
<keyword evidence="3" id="KW-1185">Reference proteome</keyword>
<feature type="transmembrane region" description="Helical" evidence="1">
    <location>
        <begin position="80"/>
        <end position="97"/>
    </location>
</feature>
<reference evidence="2" key="1">
    <citation type="submission" date="2020-10" db="EMBL/GenBank/DDBJ databases">
        <authorList>
            <person name="Castelo-Branco R."/>
            <person name="Eusebio N."/>
            <person name="Adriana R."/>
            <person name="Vieira A."/>
            <person name="Brugerolle De Fraissinette N."/>
            <person name="Rezende De Castro R."/>
            <person name="Schneider M.P."/>
            <person name="Vasconcelos V."/>
            <person name="Leao P.N."/>
        </authorList>
    </citation>
    <scope>NUCLEOTIDE SEQUENCE</scope>
    <source>
        <strain evidence="2">LEGE 06105</strain>
    </source>
</reference>
<keyword evidence="1" id="KW-0472">Membrane</keyword>
<sequence>MVVVSTQAELKEALVSKAEEIIVIDAELATNIGKFIERLQFENDREFQNRVHITGISLILGTALLSNLMAFGFLVGLKVLIVPEFLFLVAIVTALGMKLKNLLKNNYEVVKCDEEGLLLRYKLS</sequence>
<dbReference type="AlphaFoldDB" id="A0A8J7F745"/>
<gene>
    <name evidence="2" type="ORF">IQ247_25320</name>
</gene>
<keyword evidence="1" id="KW-1133">Transmembrane helix</keyword>